<evidence type="ECO:0000313" key="3">
    <source>
        <dbReference type="EMBL" id="THG94293.1"/>
    </source>
</evidence>
<dbReference type="InterPro" id="IPR045913">
    <property type="entry name" value="TBC20/Gyp8-like"/>
</dbReference>
<organism evidence="3 4">
    <name type="scientific">Hermanssonia centrifuga</name>
    <dbReference type="NCBI Taxonomy" id="98765"/>
    <lineage>
        <taxon>Eukaryota</taxon>
        <taxon>Fungi</taxon>
        <taxon>Dikarya</taxon>
        <taxon>Basidiomycota</taxon>
        <taxon>Agaricomycotina</taxon>
        <taxon>Agaricomycetes</taxon>
        <taxon>Polyporales</taxon>
        <taxon>Meruliaceae</taxon>
        <taxon>Hermanssonia</taxon>
    </lineage>
</organism>
<feature type="compositionally biased region" description="Low complexity" evidence="2">
    <location>
        <begin position="175"/>
        <end position="186"/>
    </location>
</feature>
<evidence type="ECO:0000256" key="1">
    <source>
        <dbReference type="ARBA" id="ARBA00022468"/>
    </source>
</evidence>
<proteinExistence type="predicted"/>
<dbReference type="PANTHER" id="PTHR20913:SF7">
    <property type="entry name" value="RE60063P"/>
    <property type="match status" value="1"/>
</dbReference>
<reference evidence="3 4" key="1">
    <citation type="submission" date="2019-02" db="EMBL/GenBank/DDBJ databases">
        <title>Genome sequencing of the rare red list fungi Phlebia centrifuga.</title>
        <authorList>
            <person name="Buettner E."/>
            <person name="Kellner H."/>
        </authorList>
    </citation>
    <scope>NUCLEOTIDE SEQUENCE [LARGE SCALE GENOMIC DNA]</scope>
    <source>
        <strain evidence="3 4">DSM 108282</strain>
    </source>
</reference>
<gene>
    <name evidence="3" type="ORF">EW026_g7149</name>
</gene>
<dbReference type="GO" id="GO:0005096">
    <property type="term" value="F:GTPase activator activity"/>
    <property type="evidence" value="ECO:0007669"/>
    <property type="project" value="UniProtKB-KW"/>
</dbReference>
<evidence type="ECO:0008006" key="5">
    <source>
        <dbReference type="Google" id="ProtNLM"/>
    </source>
</evidence>
<feature type="region of interest" description="Disordered" evidence="2">
    <location>
        <begin position="111"/>
        <end position="246"/>
    </location>
</feature>
<dbReference type="GO" id="GO:0005789">
    <property type="term" value="C:endoplasmic reticulum membrane"/>
    <property type="evidence" value="ECO:0007669"/>
    <property type="project" value="TreeGrafter"/>
</dbReference>
<feature type="compositionally biased region" description="Acidic residues" evidence="2">
    <location>
        <begin position="319"/>
        <end position="332"/>
    </location>
</feature>
<dbReference type="EMBL" id="SGPJ01000469">
    <property type="protein sequence ID" value="THG94293.1"/>
    <property type="molecule type" value="Genomic_DNA"/>
</dbReference>
<feature type="compositionally biased region" description="Polar residues" evidence="2">
    <location>
        <begin position="187"/>
        <end position="215"/>
    </location>
</feature>
<feature type="region of interest" description="Disordered" evidence="2">
    <location>
        <begin position="318"/>
        <end position="342"/>
    </location>
</feature>
<dbReference type="PANTHER" id="PTHR20913">
    <property type="entry name" value="TBC1 DOMAIN FAMILY MEMBER 20/GTPASE"/>
    <property type="match status" value="1"/>
</dbReference>
<sequence>MKRLMILADAEYAALLEKNAPLPYYALSNLLTLFSHDTPTLPLIQHVFDYLLCRPPISVVYLATAVVLARKQEVEILQQEGEEGMIHSLLSSLPDLYDNEEQVAAQKESLFEEKVPDLENSSGPSPDPRSSDSSLVNSVLASASNPTRSETHLTGMNLEDSTKRDPAPHLDDSPAAEGLAAAPELAQNDSETPHNSSEPSSHVLQPSDATSQSFETVAEKPETAISQATSMKSHSRRSSSSSMLVGVPRPRVSLSSLLKTADELYSLYPPMHSAIALSAIMGPQSVMLTWSENPSDLPSDDEAELMVTQPQLIVIPFVEDTDTKEDEEEDEPEKTRKHRRRRLRKPRRIGSVVIDRRTVVTSAVLVLGVAMAVYGLQAPERRNGGANRELRTFGKMVGGLLVGAGEKLWEHLVGMHG</sequence>
<evidence type="ECO:0000256" key="2">
    <source>
        <dbReference type="SAM" id="MobiDB-lite"/>
    </source>
</evidence>
<dbReference type="GO" id="GO:0006888">
    <property type="term" value="P:endoplasmic reticulum to Golgi vesicle-mediated transport"/>
    <property type="evidence" value="ECO:0007669"/>
    <property type="project" value="TreeGrafter"/>
</dbReference>
<comment type="caution">
    <text evidence="3">The sequence shown here is derived from an EMBL/GenBank/DDBJ whole genome shotgun (WGS) entry which is preliminary data.</text>
</comment>
<dbReference type="AlphaFoldDB" id="A0A4S4K8Y7"/>
<keyword evidence="1" id="KW-0343">GTPase activation</keyword>
<evidence type="ECO:0000313" key="4">
    <source>
        <dbReference type="Proteomes" id="UP000309038"/>
    </source>
</evidence>
<feature type="compositionally biased region" description="Low complexity" evidence="2">
    <location>
        <begin position="131"/>
        <end position="145"/>
    </location>
</feature>
<accession>A0A4S4K8Y7</accession>
<protein>
    <recommendedName>
        <fullName evidence="5">Rab-GAP TBC domain-containing protein</fullName>
    </recommendedName>
</protein>
<dbReference type="Proteomes" id="UP000309038">
    <property type="component" value="Unassembled WGS sequence"/>
</dbReference>
<keyword evidence="4" id="KW-1185">Reference proteome</keyword>
<dbReference type="Gene3D" id="1.10.472.80">
    <property type="entry name" value="Ypt/Rab-GAP domain of gyp1p, domain 3"/>
    <property type="match status" value="1"/>
</dbReference>
<feature type="compositionally biased region" description="Basic and acidic residues" evidence="2">
    <location>
        <begin position="160"/>
        <end position="172"/>
    </location>
</feature>
<name>A0A4S4K8Y7_9APHY</name>